<gene>
    <name evidence="1" type="ORF">BN9_020680</name>
</gene>
<dbReference type="Gene3D" id="3.30.40.10">
    <property type="entry name" value="Zinc/RING finger domain, C3HC4 (zinc finger)"/>
    <property type="match status" value="1"/>
</dbReference>
<protein>
    <submittedName>
        <fullName evidence="1">Uncharacterized protein</fullName>
    </submittedName>
</protein>
<proteinExistence type="predicted"/>
<dbReference type="EMBL" id="CAIX01000017">
    <property type="protein sequence ID" value="CCI41284.1"/>
    <property type="molecule type" value="Genomic_DNA"/>
</dbReference>
<dbReference type="Proteomes" id="UP000053237">
    <property type="component" value="Unassembled WGS sequence"/>
</dbReference>
<dbReference type="AlphaFoldDB" id="A0A024G4Q3"/>
<reference evidence="1 2" key="1">
    <citation type="submission" date="2012-05" db="EMBL/GenBank/DDBJ databases">
        <title>Recombination and specialization in a pathogen metapopulation.</title>
        <authorList>
            <person name="Gardiner A."/>
            <person name="Kemen E."/>
            <person name="Schultz-Larsen T."/>
            <person name="MacLean D."/>
            <person name="Van Oosterhout C."/>
            <person name="Jones J.D.G."/>
        </authorList>
    </citation>
    <scope>NUCLEOTIDE SEQUENCE [LARGE SCALE GENOMIC DNA]</scope>
    <source>
        <strain evidence="1 2">Ac Nc2</strain>
    </source>
</reference>
<name>A0A024G4Q3_9STRA</name>
<dbReference type="InParanoid" id="A0A024G4Q3"/>
<dbReference type="InterPro" id="IPR013083">
    <property type="entry name" value="Znf_RING/FYVE/PHD"/>
</dbReference>
<evidence type="ECO:0000313" key="1">
    <source>
        <dbReference type="EMBL" id="CCI41284.1"/>
    </source>
</evidence>
<keyword evidence="2" id="KW-1185">Reference proteome</keyword>
<dbReference type="OrthoDB" id="27975at2759"/>
<dbReference type="STRING" id="65357.A0A024G4Q3"/>
<organism evidence="1 2">
    <name type="scientific">Albugo candida</name>
    <dbReference type="NCBI Taxonomy" id="65357"/>
    <lineage>
        <taxon>Eukaryota</taxon>
        <taxon>Sar</taxon>
        <taxon>Stramenopiles</taxon>
        <taxon>Oomycota</taxon>
        <taxon>Peronosporomycetes</taxon>
        <taxon>Albuginales</taxon>
        <taxon>Albuginaceae</taxon>
        <taxon>Albugo</taxon>
    </lineage>
</organism>
<evidence type="ECO:0000313" key="2">
    <source>
        <dbReference type="Proteomes" id="UP000053237"/>
    </source>
</evidence>
<sequence length="125" mass="14297">MTSIILIRRSIPCHTRRFSVKISLNLIAAWLSSKLDVKKILRFYVISTKFSVNDHFGRKASIPQVDGSYDEIADGVDTTCTLFSLRCPLGLCMINGPAHGKYFERFWCFDLKTCLLYNRKARSKA</sequence>
<accession>A0A024G4Q3</accession>
<comment type="caution">
    <text evidence="1">The sequence shown here is derived from an EMBL/GenBank/DDBJ whole genome shotgun (WGS) entry which is preliminary data.</text>
</comment>